<dbReference type="PRINTS" id="PR00032">
    <property type="entry name" value="HTHARAC"/>
</dbReference>
<organism evidence="5 6">
    <name type="scientific">Microbacterium stercoris</name>
    <dbReference type="NCBI Taxonomy" id="2820289"/>
    <lineage>
        <taxon>Bacteria</taxon>
        <taxon>Bacillati</taxon>
        <taxon>Actinomycetota</taxon>
        <taxon>Actinomycetes</taxon>
        <taxon>Micrococcales</taxon>
        <taxon>Microbacteriaceae</taxon>
        <taxon>Microbacterium</taxon>
    </lineage>
</organism>
<dbReference type="Gene3D" id="1.10.10.60">
    <property type="entry name" value="Homeodomain-like"/>
    <property type="match status" value="2"/>
</dbReference>
<dbReference type="PROSITE" id="PS00041">
    <property type="entry name" value="HTH_ARAC_FAMILY_1"/>
    <property type="match status" value="1"/>
</dbReference>
<keyword evidence="1" id="KW-0805">Transcription regulation</keyword>
<dbReference type="InterPro" id="IPR018062">
    <property type="entry name" value="HTH_AraC-typ_CS"/>
</dbReference>
<keyword evidence="6" id="KW-1185">Reference proteome</keyword>
<evidence type="ECO:0000313" key="5">
    <source>
        <dbReference type="EMBL" id="MBO3662828.1"/>
    </source>
</evidence>
<name>A0A939QPY2_9MICO</name>
<dbReference type="InterPro" id="IPR009057">
    <property type="entry name" value="Homeodomain-like_sf"/>
</dbReference>
<dbReference type="Pfam" id="PF12833">
    <property type="entry name" value="HTH_18"/>
    <property type="match status" value="1"/>
</dbReference>
<evidence type="ECO:0000259" key="4">
    <source>
        <dbReference type="PROSITE" id="PS01124"/>
    </source>
</evidence>
<sequence>MTRHTLAARESLRLAAGDATLVFTLEGAAELVAHPRRACAGWGGRPDRPAPAHLDAGDSAFALGTTPLRVRAAAASVILVARLRPAPETSRLLAALPDVLTVGGFAAQEPGVAALAMHLGEPAAAQACAVGGGRAVCDLMATMLAVSTLRAWAVSGCAPADWAARTADPFLARVLDAIHADPGRDWSVESLAALGAMSRSVFAERFRDALGRSPAGYLAEVRMEAAKALLASGTRVSEASRRLGYESDEGFSRAFRRHTGMTPSAWRGAGLRSIAS</sequence>
<comment type="caution">
    <text evidence="5">The sequence shown here is derived from an EMBL/GenBank/DDBJ whole genome shotgun (WGS) entry which is preliminary data.</text>
</comment>
<gene>
    <name evidence="5" type="ORF">J5V96_04790</name>
</gene>
<proteinExistence type="predicted"/>
<dbReference type="GO" id="GO:0043565">
    <property type="term" value="F:sequence-specific DNA binding"/>
    <property type="evidence" value="ECO:0007669"/>
    <property type="project" value="InterPro"/>
</dbReference>
<dbReference type="PROSITE" id="PS01124">
    <property type="entry name" value="HTH_ARAC_FAMILY_2"/>
    <property type="match status" value="1"/>
</dbReference>
<dbReference type="AlphaFoldDB" id="A0A939QPY2"/>
<dbReference type="PANTHER" id="PTHR46796">
    <property type="entry name" value="HTH-TYPE TRANSCRIPTIONAL ACTIVATOR RHAS-RELATED"/>
    <property type="match status" value="1"/>
</dbReference>
<dbReference type="SMART" id="SM00342">
    <property type="entry name" value="HTH_ARAC"/>
    <property type="match status" value="1"/>
</dbReference>
<dbReference type="EMBL" id="JAGFOA010000002">
    <property type="protein sequence ID" value="MBO3662828.1"/>
    <property type="molecule type" value="Genomic_DNA"/>
</dbReference>
<dbReference type="SUPFAM" id="SSF46689">
    <property type="entry name" value="Homeodomain-like"/>
    <property type="match status" value="2"/>
</dbReference>
<dbReference type="InterPro" id="IPR018060">
    <property type="entry name" value="HTH_AraC"/>
</dbReference>
<dbReference type="GO" id="GO:0003700">
    <property type="term" value="F:DNA-binding transcription factor activity"/>
    <property type="evidence" value="ECO:0007669"/>
    <property type="project" value="InterPro"/>
</dbReference>
<protein>
    <submittedName>
        <fullName evidence="5">Helix-turn-helix transcriptional regulator</fullName>
    </submittedName>
</protein>
<accession>A0A939QPY2</accession>
<feature type="domain" description="HTH araC/xylS-type" evidence="4">
    <location>
        <begin position="172"/>
        <end position="269"/>
    </location>
</feature>
<evidence type="ECO:0000313" key="6">
    <source>
        <dbReference type="Proteomes" id="UP000680132"/>
    </source>
</evidence>
<reference evidence="5" key="1">
    <citation type="submission" date="2021-03" db="EMBL/GenBank/DDBJ databases">
        <title>Microbacterium sp. nov., a novel actinobacterium isolated from cow dung.</title>
        <authorList>
            <person name="Zhang L."/>
        </authorList>
    </citation>
    <scope>NUCLEOTIDE SEQUENCE</scope>
    <source>
        <strain evidence="5">NEAU-LLB</strain>
    </source>
</reference>
<keyword evidence="2" id="KW-0238">DNA-binding</keyword>
<dbReference type="PANTHER" id="PTHR46796:SF7">
    <property type="entry name" value="ARAC FAMILY TRANSCRIPTIONAL REGULATOR"/>
    <property type="match status" value="1"/>
</dbReference>
<evidence type="ECO:0000256" key="3">
    <source>
        <dbReference type="ARBA" id="ARBA00023163"/>
    </source>
</evidence>
<keyword evidence="3" id="KW-0804">Transcription</keyword>
<evidence type="ECO:0000256" key="1">
    <source>
        <dbReference type="ARBA" id="ARBA00023015"/>
    </source>
</evidence>
<dbReference type="InterPro" id="IPR050204">
    <property type="entry name" value="AraC_XylS_family_regulators"/>
</dbReference>
<dbReference type="InterPro" id="IPR020449">
    <property type="entry name" value="Tscrpt_reg_AraC-type_HTH"/>
</dbReference>
<evidence type="ECO:0000256" key="2">
    <source>
        <dbReference type="ARBA" id="ARBA00023125"/>
    </source>
</evidence>
<dbReference type="Proteomes" id="UP000680132">
    <property type="component" value="Unassembled WGS sequence"/>
</dbReference>